<feature type="coiled-coil region" evidence="1">
    <location>
        <begin position="117"/>
        <end position="151"/>
    </location>
</feature>
<evidence type="ECO:0000313" key="2">
    <source>
        <dbReference type="EMBL" id="PWA45178.1"/>
    </source>
</evidence>
<evidence type="ECO:0000256" key="1">
    <source>
        <dbReference type="SAM" id="Coils"/>
    </source>
</evidence>
<reference evidence="2 3" key="1">
    <citation type="journal article" date="2018" name="Mol. Plant">
        <title>The genome of Artemisia annua provides insight into the evolution of Asteraceae family and artemisinin biosynthesis.</title>
        <authorList>
            <person name="Shen Q."/>
            <person name="Zhang L."/>
            <person name="Liao Z."/>
            <person name="Wang S."/>
            <person name="Yan T."/>
            <person name="Shi P."/>
            <person name="Liu M."/>
            <person name="Fu X."/>
            <person name="Pan Q."/>
            <person name="Wang Y."/>
            <person name="Lv Z."/>
            <person name="Lu X."/>
            <person name="Zhang F."/>
            <person name="Jiang W."/>
            <person name="Ma Y."/>
            <person name="Chen M."/>
            <person name="Hao X."/>
            <person name="Li L."/>
            <person name="Tang Y."/>
            <person name="Lv G."/>
            <person name="Zhou Y."/>
            <person name="Sun X."/>
            <person name="Brodelius P.E."/>
            <person name="Rose J.K.C."/>
            <person name="Tang K."/>
        </authorList>
    </citation>
    <scope>NUCLEOTIDE SEQUENCE [LARGE SCALE GENOMIC DNA]</scope>
    <source>
        <strain evidence="3">cv. Huhao1</strain>
        <tissue evidence="2">Leaf</tissue>
    </source>
</reference>
<evidence type="ECO:0000313" key="3">
    <source>
        <dbReference type="Proteomes" id="UP000245207"/>
    </source>
</evidence>
<gene>
    <name evidence="2" type="ORF">CTI12_AA519830</name>
</gene>
<dbReference type="EMBL" id="PKPP01010901">
    <property type="protein sequence ID" value="PWA45178.1"/>
    <property type="molecule type" value="Genomic_DNA"/>
</dbReference>
<comment type="caution">
    <text evidence="2">The sequence shown here is derived from an EMBL/GenBank/DDBJ whole genome shotgun (WGS) entry which is preliminary data.</text>
</comment>
<dbReference type="STRING" id="35608.A0A2U1L839"/>
<organism evidence="2 3">
    <name type="scientific">Artemisia annua</name>
    <name type="common">Sweet wormwood</name>
    <dbReference type="NCBI Taxonomy" id="35608"/>
    <lineage>
        <taxon>Eukaryota</taxon>
        <taxon>Viridiplantae</taxon>
        <taxon>Streptophyta</taxon>
        <taxon>Embryophyta</taxon>
        <taxon>Tracheophyta</taxon>
        <taxon>Spermatophyta</taxon>
        <taxon>Magnoliopsida</taxon>
        <taxon>eudicotyledons</taxon>
        <taxon>Gunneridae</taxon>
        <taxon>Pentapetalae</taxon>
        <taxon>asterids</taxon>
        <taxon>campanulids</taxon>
        <taxon>Asterales</taxon>
        <taxon>Asteraceae</taxon>
        <taxon>Asteroideae</taxon>
        <taxon>Anthemideae</taxon>
        <taxon>Artemisiinae</taxon>
        <taxon>Artemisia</taxon>
    </lineage>
</organism>
<protein>
    <submittedName>
        <fullName evidence="2">P-loop containing nucleoside triphosphate hydrolases superfamily protein</fullName>
    </submittedName>
</protein>
<dbReference type="GO" id="GO:0016787">
    <property type="term" value="F:hydrolase activity"/>
    <property type="evidence" value="ECO:0007669"/>
    <property type="project" value="UniProtKB-KW"/>
</dbReference>
<dbReference type="AlphaFoldDB" id="A0A2U1L839"/>
<keyword evidence="2" id="KW-0378">Hydrolase</keyword>
<keyword evidence="1" id="KW-0175">Coiled coil</keyword>
<sequence length="342" mass="38420">MQQTILLLRQQLESLIADNHSTPQQRKYINEEKYINESTPTSVMSLNKVFSQDDFIPGSSDAFINSQLLMQAAEIETLKKENMQIAEEKDGLMTCSQKLADEGSYAKELAAAAAVELRNLAAEVTKLSYQNAKLNAELAAAKEACKSKLCQNYSDFGSRQDVSVRKPEDDILVEELQQQLKARYQREASLVCALSERDNLEGELRKRLDAAKRHEEDLEAELANMWSLVAKLKNSATSEDTVTKGGCESKVLQTGVDNDSTIIRCNEVFEEDVPSGLDETRSLNELRLLYQKEKERCQELDSYVSRLKGDDIAGLDITSLEELQNLHVEAITKICHAKASYR</sequence>
<accession>A0A2U1L839</accession>
<dbReference type="Proteomes" id="UP000245207">
    <property type="component" value="Unassembled WGS sequence"/>
</dbReference>
<name>A0A2U1L839_ARTAN</name>
<proteinExistence type="predicted"/>
<dbReference type="OrthoDB" id="3176171at2759"/>
<keyword evidence="3" id="KW-1185">Reference proteome</keyword>